<dbReference type="AlphaFoldDB" id="A0A067PTY6"/>
<organism evidence="2 3">
    <name type="scientific">Jaapia argillacea MUCL 33604</name>
    <dbReference type="NCBI Taxonomy" id="933084"/>
    <lineage>
        <taxon>Eukaryota</taxon>
        <taxon>Fungi</taxon>
        <taxon>Dikarya</taxon>
        <taxon>Basidiomycota</taxon>
        <taxon>Agaricomycotina</taxon>
        <taxon>Agaricomycetes</taxon>
        <taxon>Agaricomycetidae</taxon>
        <taxon>Jaapiales</taxon>
        <taxon>Jaapiaceae</taxon>
        <taxon>Jaapia</taxon>
    </lineage>
</organism>
<gene>
    <name evidence="2" type="ORF">JAAARDRAFT_260454</name>
</gene>
<evidence type="ECO:0000256" key="1">
    <source>
        <dbReference type="SAM" id="MobiDB-lite"/>
    </source>
</evidence>
<dbReference type="HOGENOM" id="CLU_1475375_0_0_1"/>
<dbReference type="InParanoid" id="A0A067PTY6"/>
<name>A0A067PTY6_9AGAM</name>
<protein>
    <submittedName>
        <fullName evidence="2">Uncharacterized protein</fullName>
    </submittedName>
</protein>
<feature type="region of interest" description="Disordered" evidence="1">
    <location>
        <begin position="157"/>
        <end position="183"/>
    </location>
</feature>
<sequence>MLTDLTVVSAQPKPVSVGRSLPWASSQPRKCLQPHCRNVIHPGWQLDTCLPCLHLQQANHQPPVKAINLSRSHTRKGHHDLVDISRTQRLSNKVTPAFAAPLVPVPPPQAFPHRSIDGRSFPNTMIPHYNARGELFEVDEDGNVILDPQTLINTSDKGKVIDSRSPLEPGQSKFRQVSKFSET</sequence>
<evidence type="ECO:0000313" key="2">
    <source>
        <dbReference type="EMBL" id="KDQ58199.1"/>
    </source>
</evidence>
<dbReference type="EMBL" id="KL197718">
    <property type="protein sequence ID" value="KDQ58199.1"/>
    <property type="molecule type" value="Genomic_DNA"/>
</dbReference>
<accession>A0A067PTY6</accession>
<proteinExistence type="predicted"/>
<feature type="compositionally biased region" description="Polar residues" evidence="1">
    <location>
        <begin position="173"/>
        <end position="183"/>
    </location>
</feature>
<evidence type="ECO:0000313" key="3">
    <source>
        <dbReference type="Proteomes" id="UP000027265"/>
    </source>
</evidence>
<reference evidence="3" key="1">
    <citation type="journal article" date="2014" name="Proc. Natl. Acad. Sci. U.S.A.">
        <title>Extensive sampling of basidiomycete genomes demonstrates inadequacy of the white-rot/brown-rot paradigm for wood decay fungi.</title>
        <authorList>
            <person name="Riley R."/>
            <person name="Salamov A.A."/>
            <person name="Brown D.W."/>
            <person name="Nagy L.G."/>
            <person name="Floudas D."/>
            <person name="Held B.W."/>
            <person name="Levasseur A."/>
            <person name="Lombard V."/>
            <person name="Morin E."/>
            <person name="Otillar R."/>
            <person name="Lindquist E.A."/>
            <person name="Sun H."/>
            <person name="LaButti K.M."/>
            <person name="Schmutz J."/>
            <person name="Jabbour D."/>
            <person name="Luo H."/>
            <person name="Baker S.E."/>
            <person name="Pisabarro A.G."/>
            <person name="Walton J.D."/>
            <person name="Blanchette R.A."/>
            <person name="Henrissat B."/>
            <person name="Martin F."/>
            <person name="Cullen D."/>
            <person name="Hibbett D.S."/>
            <person name="Grigoriev I.V."/>
        </authorList>
    </citation>
    <scope>NUCLEOTIDE SEQUENCE [LARGE SCALE GENOMIC DNA]</scope>
    <source>
        <strain evidence="3">MUCL 33604</strain>
    </source>
</reference>
<keyword evidence="3" id="KW-1185">Reference proteome</keyword>
<dbReference type="Proteomes" id="UP000027265">
    <property type="component" value="Unassembled WGS sequence"/>
</dbReference>